<feature type="domain" description="FAD dependent oxidoreductase" evidence="8">
    <location>
        <begin position="51"/>
        <end position="357"/>
    </location>
</feature>
<keyword evidence="10" id="KW-1185">Reference proteome</keyword>
<dbReference type="GO" id="GO:0071949">
    <property type="term" value="F:FAD binding"/>
    <property type="evidence" value="ECO:0007669"/>
    <property type="project" value="InterPro"/>
</dbReference>
<gene>
    <name evidence="9" type="ORF">CYNAS_LOCUS14641</name>
</gene>
<evidence type="ECO:0000256" key="3">
    <source>
        <dbReference type="ARBA" id="ARBA00006730"/>
    </source>
</evidence>
<feature type="binding site" evidence="7">
    <location>
        <begin position="341"/>
        <end position="346"/>
    </location>
    <ligand>
        <name>FAD</name>
        <dbReference type="ChEBI" id="CHEBI:57692"/>
    </ligand>
</feature>
<feature type="binding site" evidence="7">
    <location>
        <position position="342"/>
    </location>
    <ligand>
        <name>D-dopa</name>
        <dbReference type="ChEBI" id="CHEBI:149689"/>
    </ligand>
</feature>
<dbReference type="GO" id="GO:0019478">
    <property type="term" value="P:D-amino acid catabolic process"/>
    <property type="evidence" value="ECO:0007669"/>
    <property type="project" value="TreeGrafter"/>
</dbReference>
<evidence type="ECO:0000256" key="4">
    <source>
        <dbReference type="ARBA" id="ARBA00022630"/>
    </source>
</evidence>
<dbReference type="PANTHER" id="PTHR11530">
    <property type="entry name" value="D-AMINO ACID OXIDASE"/>
    <property type="match status" value="1"/>
</dbReference>
<dbReference type="PANTHER" id="PTHR11530:SF11">
    <property type="entry name" value="D-ASPARTATE OXIDASE"/>
    <property type="match status" value="1"/>
</dbReference>
<dbReference type="InterPro" id="IPR006181">
    <property type="entry name" value="D-amino_acid_oxidase_CS"/>
</dbReference>
<evidence type="ECO:0000313" key="10">
    <source>
        <dbReference type="Proteomes" id="UP001176961"/>
    </source>
</evidence>
<evidence type="ECO:0000256" key="2">
    <source>
        <dbReference type="ARBA" id="ARBA00004253"/>
    </source>
</evidence>
<dbReference type="InterPro" id="IPR023209">
    <property type="entry name" value="DAO"/>
</dbReference>
<dbReference type="PROSITE" id="PS00677">
    <property type="entry name" value="DAO"/>
    <property type="match status" value="1"/>
</dbReference>
<evidence type="ECO:0000256" key="7">
    <source>
        <dbReference type="PIRSR" id="PIRSR000189-1"/>
    </source>
</evidence>
<feature type="binding site" evidence="7">
    <location>
        <position position="317"/>
    </location>
    <ligand>
        <name>D-dopa</name>
        <dbReference type="ChEBI" id="CHEBI:149689"/>
    </ligand>
</feature>
<proteinExistence type="inferred from homology"/>
<evidence type="ECO:0000256" key="6">
    <source>
        <dbReference type="ARBA" id="ARBA00023002"/>
    </source>
</evidence>
<comment type="subcellular location">
    <subcellularLocation>
        <location evidence="2">Peroxisome matrix</location>
    </subcellularLocation>
</comment>
<dbReference type="Pfam" id="PF01266">
    <property type="entry name" value="DAO"/>
    <property type="match status" value="1"/>
</dbReference>
<feature type="binding site" evidence="7">
    <location>
        <begin position="93"/>
        <end position="95"/>
    </location>
    <ligand>
        <name>FAD</name>
        <dbReference type="ChEBI" id="CHEBI:57692"/>
    </ligand>
</feature>
<dbReference type="GO" id="GO:0003884">
    <property type="term" value="F:D-amino-acid oxidase activity"/>
    <property type="evidence" value="ECO:0007669"/>
    <property type="project" value="InterPro"/>
</dbReference>
<organism evidence="9 10">
    <name type="scientific">Cylicocyclus nassatus</name>
    <name type="common">Nematode worm</name>
    <dbReference type="NCBI Taxonomy" id="53992"/>
    <lineage>
        <taxon>Eukaryota</taxon>
        <taxon>Metazoa</taxon>
        <taxon>Ecdysozoa</taxon>
        <taxon>Nematoda</taxon>
        <taxon>Chromadorea</taxon>
        <taxon>Rhabditida</taxon>
        <taxon>Rhabditina</taxon>
        <taxon>Rhabditomorpha</taxon>
        <taxon>Strongyloidea</taxon>
        <taxon>Strongylidae</taxon>
        <taxon>Cylicocyclus</taxon>
    </lineage>
</organism>
<dbReference type="AlphaFoldDB" id="A0AA36M9P0"/>
<dbReference type="GO" id="GO:0005782">
    <property type="term" value="C:peroxisomal matrix"/>
    <property type="evidence" value="ECO:0007669"/>
    <property type="project" value="UniProtKB-SubCell"/>
</dbReference>
<evidence type="ECO:0000256" key="1">
    <source>
        <dbReference type="ARBA" id="ARBA00001974"/>
    </source>
</evidence>
<evidence type="ECO:0000259" key="8">
    <source>
        <dbReference type="Pfam" id="PF01266"/>
    </source>
</evidence>
<dbReference type="Gene3D" id="3.40.50.720">
    <property type="entry name" value="NAD(P)-binding Rossmann-like Domain"/>
    <property type="match status" value="1"/>
</dbReference>
<feature type="binding site" evidence="7">
    <location>
        <begin position="88"/>
        <end position="89"/>
    </location>
    <ligand>
        <name>FAD</name>
        <dbReference type="ChEBI" id="CHEBI:57692"/>
    </ligand>
</feature>
<dbReference type="Proteomes" id="UP001176961">
    <property type="component" value="Unassembled WGS sequence"/>
</dbReference>
<name>A0AA36M9P0_CYLNA</name>
<keyword evidence="4" id="KW-0285">Flavoprotein</keyword>
<keyword evidence="6" id="KW-0560">Oxidoreductase</keyword>
<evidence type="ECO:0000313" key="9">
    <source>
        <dbReference type="EMBL" id="CAJ0602658.1"/>
    </source>
</evidence>
<comment type="caution">
    <text evidence="9">The sequence shown here is derived from an EMBL/GenBank/DDBJ whole genome shotgun (WGS) entry which is preliminary data.</text>
</comment>
<dbReference type="InterPro" id="IPR006076">
    <property type="entry name" value="FAD-dep_OxRdtase"/>
</dbReference>
<comment type="similarity">
    <text evidence="3">Belongs to the DAMOX/DASOX family.</text>
</comment>
<dbReference type="EMBL" id="CATQJL010000305">
    <property type="protein sequence ID" value="CAJ0602658.1"/>
    <property type="molecule type" value="Genomic_DNA"/>
</dbReference>
<keyword evidence="5 7" id="KW-0274">FAD</keyword>
<dbReference type="SUPFAM" id="SSF54373">
    <property type="entry name" value="FAD-linked reductases, C-terminal domain"/>
    <property type="match status" value="1"/>
</dbReference>
<accession>A0AA36M9P0</accession>
<protein>
    <recommendedName>
        <fullName evidence="8">FAD dependent oxidoreductase domain-containing protein</fullName>
    </recommendedName>
</protein>
<reference evidence="9" key="1">
    <citation type="submission" date="2023-07" db="EMBL/GenBank/DDBJ databases">
        <authorList>
            <consortium name="CYATHOMIX"/>
        </authorList>
    </citation>
    <scope>NUCLEOTIDE SEQUENCE</scope>
    <source>
        <strain evidence="9">N/A</strain>
    </source>
</reference>
<feature type="binding site" evidence="7">
    <location>
        <position position="262"/>
    </location>
    <ligand>
        <name>D-dopa</name>
        <dbReference type="ChEBI" id="CHEBI:149689"/>
    </ligand>
</feature>
<dbReference type="PIRSF" id="PIRSF000189">
    <property type="entry name" value="D-aa_oxidase"/>
    <property type="match status" value="1"/>
</dbReference>
<comment type="cofactor">
    <cofactor evidence="1 7">
        <name>FAD</name>
        <dbReference type="ChEBI" id="CHEBI:57692"/>
    </cofactor>
</comment>
<dbReference type="SUPFAM" id="SSF51971">
    <property type="entry name" value="Nucleotide-binding domain"/>
    <property type="match status" value="1"/>
</dbReference>
<evidence type="ECO:0000256" key="5">
    <source>
        <dbReference type="ARBA" id="ARBA00022827"/>
    </source>
</evidence>
<dbReference type="Gene3D" id="3.30.9.10">
    <property type="entry name" value="D-Amino Acid Oxidase, subunit A, domain 2"/>
    <property type="match status" value="1"/>
</dbReference>
<sequence length="371" mass="41661">MAHESIKSDDSKSEQFRIVPLTDSGDWLRTRSTEQATLEQQFKEELMTGNICVIGAGIIGLSSAVAIQENVPDVKVTIVTSDFSPNLTSDIAAGLIEPYLSGIDEESVNRWTRETIKHIRKYMKDYPNGGAQEMSGYRFSQNPDTPSWISLMDNVHVLSPEEVEQKHPLPQKSGLFYTTLYLQPTKYLQFLHKKFLSNGGVFVKKRIERFEELGSDYACIVNCAGLAAKKLVDDHLLHPIRGQIIRVRCPAVKHFFIDDQSYVLLNDDCIILGGTADADEWNTAVDGTTAKRIMEYNKRNVPALETCEVISHHVGLRPGRRNVRLELEQRQVPVVHNYGHGGSGVTLFWGCALDVAKIVKRVLRGTEMSKM</sequence>